<organism evidence="2 3">
    <name type="scientific">Streptomyces albidoflavus</name>
    <dbReference type="NCBI Taxonomy" id="1886"/>
    <lineage>
        <taxon>Bacteria</taxon>
        <taxon>Bacillati</taxon>
        <taxon>Actinomycetota</taxon>
        <taxon>Actinomycetes</taxon>
        <taxon>Kitasatosporales</taxon>
        <taxon>Streptomycetaceae</taxon>
        <taxon>Streptomyces</taxon>
        <taxon>Streptomyces albidoflavus group</taxon>
    </lineage>
</organism>
<accession>A0A8G2E0R5</accession>
<gene>
    <name evidence="2" type="ORF">C0Q92_14625</name>
</gene>
<evidence type="ECO:0000313" key="3">
    <source>
        <dbReference type="Proteomes" id="UP000292693"/>
    </source>
</evidence>
<reference evidence="2 3" key="1">
    <citation type="submission" date="2017-12" db="EMBL/GenBank/DDBJ databases">
        <title>Population genomics insights into the ecological differentiation and adaptive evolution in streptomycetes.</title>
        <authorList>
            <person name="Li Y."/>
            <person name="Huang Y."/>
        </authorList>
    </citation>
    <scope>NUCLEOTIDE SEQUENCE [LARGE SCALE GENOMIC DNA]</scope>
    <source>
        <strain evidence="2 3">NBRC 100770</strain>
    </source>
</reference>
<comment type="caution">
    <text evidence="2">The sequence shown here is derived from an EMBL/GenBank/DDBJ whole genome shotgun (WGS) entry which is preliminary data.</text>
</comment>
<dbReference type="Proteomes" id="UP000292693">
    <property type="component" value="Unassembled WGS sequence"/>
</dbReference>
<evidence type="ECO:0000256" key="1">
    <source>
        <dbReference type="SAM" id="MobiDB-lite"/>
    </source>
</evidence>
<protein>
    <submittedName>
        <fullName evidence="2">Uncharacterized protein</fullName>
    </submittedName>
</protein>
<evidence type="ECO:0000313" key="2">
    <source>
        <dbReference type="EMBL" id="RZE23996.1"/>
    </source>
</evidence>
<sequence>MQPVNAARGSPWLRDEEAVCHHGASGGRRGCCQCRQKHADDRRAPALTRPRRAAYEQMPNP</sequence>
<dbReference type="EMBL" id="PKLL01000014">
    <property type="protein sequence ID" value="RZE23996.1"/>
    <property type="molecule type" value="Genomic_DNA"/>
</dbReference>
<name>A0A8G2E0R5_9ACTN</name>
<feature type="region of interest" description="Disordered" evidence="1">
    <location>
        <begin position="38"/>
        <end position="61"/>
    </location>
</feature>
<dbReference type="AlphaFoldDB" id="A0A8G2E0R5"/>
<proteinExistence type="predicted"/>